<dbReference type="STRING" id="1220578.FPE01S_01_14850"/>
<feature type="domain" description="Intradiol ring-cleavage dioxygenases" evidence="1">
    <location>
        <begin position="92"/>
        <end position="197"/>
    </location>
</feature>
<dbReference type="InterPro" id="IPR015889">
    <property type="entry name" value="Intradiol_dOase_core"/>
</dbReference>
<dbReference type="SUPFAM" id="SSF49482">
    <property type="entry name" value="Aromatic compound dioxygenase"/>
    <property type="match status" value="1"/>
</dbReference>
<evidence type="ECO:0000313" key="2">
    <source>
        <dbReference type="EMBL" id="GAO42471.1"/>
    </source>
</evidence>
<accession>A0A0E9MYI8</accession>
<dbReference type="Gene3D" id="2.60.130.10">
    <property type="entry name" value="Aromatic compound dioxygenase"/>
    <property type="match status" value="1"/>
</dbReference>
<evidence type="ECO:0000259" key="1">
    <source>
        <dbReference type="Pfam" id="PF00775"/>
    </source>
</evidence>
<keyword evidence="2" id="KW-0223">Dioxygenase</keyword>
<dbReference type="EMBL" id="BBWV01000001">
    <property type="protein sequence ID" value="GAO42471.1"/>
    <property type="molecule type" value="Genomic_DNA"/>
</dbReference>
<keyword evidence="3" id="KW-1185">Reference proteome</keyword>
<keyword evidence="2" id="KW-0560">Oxidoreductase</keyword>
<dbReference type="PANTHER" id="PTHR34315">
    <property type="match status" value="1"/>
</dbReference>
<organism evidence="2 3">
    <name type="scientific">Flavihumibacter petaseus NBRC 106054</name>
    <dbReference type="NCBI Taxonomy" id="1220578"/>
    <lineage>
        <taxon>Bacteria</taxon>
        <taxon>Pseudomonadati</taxon>
        <taxon>Bacteroidota</taxon>
        <taxon>Chitinophagia</taxon>
        <taxon>Chitinophagales</taxon>
        <taxon>Chitinophagaceae</taxon>
        <taxon>Flavihumibacter</taxon>
    </lineage>
</organism>
<dbReference type="InterPro" id="IPR000627">
    <property type="entry name" value="Intradiol_dOase_C"/>
</dbReference>
<dbReference type="GO" id="GO:0008199">
    <property type="term" value="F:ferric iron binding"/>
    <property type="evidence" value="ECO:0007669"/>
    <property type="project" value="InterPro"/>
</dbReference>
<sequence>MMVCRIDHPAYCIITRSFLLFTSFVEKPDCLNKNQPMERKLFLKNGLAALGILLVAPLAHSCSKEDMETAAEGEQGDCAVAPTETEGPFPTHSPATYSRSDIREDREGYQLDVTITVGKVSNGCAALAGAFVDIWHCDAKGNYSEYGGSGMQSSDYTSLHFLRGRQVTDADGKVTFTTIFPGWYNGRATHIHVHIFDASGNSLKVTQIAFPEGSGTALSKVNGYAKGMNGYTYNANDNIFGDDSSGIEIATVTGETSSGFNLSFQLNIP</sequence>
<proteinExistence type="predicted"/>
<comment type="caution">
    <text evidence="2">The sequence shown here is derived from an EMBL/GenBank/DDBJ whole genome shotgun (WGS) entry which is preliminary data.</text>
</comment>
<dbReference type="AlphaFoldDB" id="A0A0E9MYI8"/>
<dbReference type="GO" id="GO:0016702">
    <property type="term" value="F:oxidoreductase activity, acting on single donors with incorporation of molecular oxygen, incorporation of two atoms of oxygen"/>
    <property type="evidence" value="ECO:0007669"/>
    <property type="project" value="InterPro"/>
</dbReference>
<dbReference type="PANTHER" id="PTHR34315:SF1">
    <property type="entry name" value="INTRADIOL RING-CLEAVAGE DIOXYGENASES DOMAIN-CONTAINING PROTEIN-RELATED"/>
    <property type="match status" value="1"/>
</dbReference>
<dbReference type="Pfam" id="PF00775">
    <property type="entry name" value="Dioxygenase_C"/>
    <property type="match status" value="1"/>
</dbReference>
<reference evidence="2 3" key="1">
    <citation type="submission" date="2015-04" db="EMBL/GenBank/DDBJ databases">
        <title>Whole genome shotgun sequence of Flavihumibacter petaseus NBRC 106054.</title>
        <authorList>
            <person name="Miyazawa S."/>
            <person name="Hosoyama A."/>
            <person name="Hashimoto M."/>
            <person name="Noguchi M."/>
            <person name="Tsuchikane K."/>
            <person name="Ohji S."/>
            <person name="Yamazoe A."/>
            <person name="Ichikawa N."/>
            <person name="Kimura A."/>
            <person name="Fujita N."/>
        </authorList>
    </citation>
    <scope>NUCLEOTIDE SEQUENCE [LARGE SCALE GENOMIC DNA]</scope>
    <source>
        <strain evidence="2 3">NBRC 106054</strain>
    </source>
</reference>
<dbReference type="Proteomes" id="UP000033121">
    <property type="component" value="Unassembled WGS sequence"/>
</dbReference>
<gene>
    <name evidence="2" type="ORF">FPE01S_01_14850</name>
</gene>
<protein>
    <submittedName>
        <fullName evidence="2">Putative dioxygenase</fullName>
    </submittedName>
</protein>
<evidence type="ECO:0000313" key="3">
    <source>
        <dbReference type="Proteomes" id="UP000033121"/>
    </source>
</evidence>
<name>A0A0E9MYI8_9BACT</name>